<gene>
    <name evidence="1" type="ORF">KK1_040917</name>
</gene>
<protein>
    <submittedName>
        <fullName evidence="1">Uncharacterized protein</fullName>
    </submittedName>
</protein>
<proteinExistence type="predicted"/>
<name>A0A151R5R6_CAJCA</name>
<keyword evidence="2" id="KW-1185">Reference proteome</keyword>
<evidence type="ECO:0000313" key="2">
    <source>
        <dbReference type="Proteomes" id="UP000075243"/>
    </source>
</evidence>
<organism evidence="1 2">
    <name type="scientific">Cajanus cajan</name>
    <name type="common">Pigeon pea</name>
    <name type="synonym">Cajanus indicus</name>
    <dbReference type="NCBI Taxonomy" id="3821"/>
    <lineage>
        <taxon>Eukaryota</taxon>
        <taxon>Viridiplantae</taxon>
        <taxon>Streptophyta</taxon>
        <taxon>Embryophyta</taxon>
        <taxon>Tracheophyta</taxon>
        <taxon>Spermatophyta</taxon>
        <taxon>Magnoliopsida</taxon>
        <taxon>eudicotyledons</taxon>
        <taxon>Gunneridae</taxon>
        <taxon>Pentapetalae</taxon>
        <taxon>rosids</taxon>
        <taxon>fabids</taxon>
        <taxon>Fabales</taxon>
        <taxon>Fabaceae</taxon>
        <taxon>Papilionoideae</taxon>
        <taxon>50 kb inversion clade</taxon>
        <taxon>NPAAA clade</taxon>
        <taxon>indigoferoid/millettioid clade</taxon>
        <taxon>Phaseoleae</taxon>
        <taxon>Cajanus</taxon>
    </lineage>
</organism>
<dbReference type="Proteomes" id="UP000075243">
    <property type="component" value="Unassembled WGS sequence"/>
</dbReference>
<dbReference type="AlphaFoldDB" id="A0A151R5R6"/>
<accession>A0A151R5R6</accession>
<sequence length="62" mass="7275">MNEIVGLDVNEIWCEDPQVVKIVAKDFFKSKFQETIMDRPILDGIQFQQIDYTPTQVLDKPF</sequence>
<evidence type="ECO:0000313" key="1">
    <source>
        <dbReference type="EMBL" id="KYP37877.1"/>
    </source>
</evidence>
<reference evidence="1" key="1">
    <citation type="journal article" date="2012" name="Nat. Biotechnol.">
        <title>Draft genome sequence of pigeonpea (Cajanus cajan), an orphan legume crop of resource-poor farmers.</title>
        <authorList>
            <person name="Varshney R.K."/>
            <person name="Chen W."/>
            <person name="Li Y."/>
            <person name="Bharti A.K."/>
            <person name="Saxena R.K."/>
            <person name="Schlueter J.A."/>
            <person name="Donoghue M.T."/>
            <person name="Azam S."/>
            <person name="Fan G."/>
            <person name="Whaley A.M."/>
            <person name="Farmer A.D."/>
            <person name="Sheridan J."/>
            <person name="Iwata A."/>
            <person name="Tuteja R."/>
            <person name="Penmetsa R.V."/>
            <person name="Wu W."/>
            <person name="Upadhyaya H.D."/>
            <person name="Yang S.P."/>
            <person name="Shah T."/>
            <person name="Saxena K.B."/>
            <person name="Michael T."/>
            <person name="McCombie W.R."/>
            <person name="Yang B."/>
            <person name="Zhang G."/>
            <person name="Yang H."/>
            <person name="Wang J."/>
            <person name="Spillane C."/>
            <person name="Cook D.R."/>
            <person name="May G.D."/>
            <person name="Xu X."/>
            <person name="Jackson S.A."/>
        </authorList>
    </citation>
    <scope>NUCLEOTIDE SEQUENCE [LARGE SCALE GENOMIC DNA]</scope>
</reference>
<dbReference type="EMBL" id="KQ484059">
    <property type="protein sequence ID" value="KYP37877.1"/>
    <property type="molecule type" value="Genomic_DNA"/>
</dbReference>
<dbReference type="Gramene" id="C.cajan_38576.t">
    <property type="protein sequence ID" value="C.cajan_38576.t.cds1"/>
    <property type="gene ID" value="C.cajan_38576"/>
</dbReference>